<evidence type="ECO:0000313" key="2">
    <source>
        <dbReference type="Proteomes" id="UP001569414"/>
    </source>
</evidence>
<reference evidence="1 2" key="1">
    <citation type="submission" date="2024-08" db="EMBL/GenBank/DDBJ databases">
        <authorList>
            <person name="Ishaq N."/>
        </authorList>
    </citation>
    <scope>NUCLEOTIDE SEQUENCE [LARGE SCALE GENOMIC DNA]</scope>
    <source>
        <strain evidence="1 2">JCM 30400</strain>
    </source>
</reference>
<dbReference type="EMBL" id="JBGMEL010000017">
    <property type="protein sequence ID" value="MFA0791977.1"/>
    <property type="molecule type" value="Genomic_DNA"/>
</dbReference>
<sequence length="170" mass="19237">MEIAIGKYFPTSKAKGAALTLSVMSQNWDELTQGGWVLSRFEGSIPDVETKHKLDALFTRVNPRTDLSESKSVEMKNWSSAWSISGSTYEQFKVYLTGGSDFEYYFSNGLSDAMKGKFQNVFKGASKSCELFNANPMFFEEHEIRSHEMLSNLAKNGQLVNHPTFMDFVR</sequence>
<gene>
    <name evidence="1" type="ORF">ACCI51_15615</name>
</gene>
<organism evidence="1 2">
    <name type="scientific">Microbulbifer echini</name>
    <dbReference type="NCBI Taxonomy" id="1529067"/>
    <lineage>
        <taxon>Bacteria</taxon>
        <taxon>Pseudomonadati</taxon>
        <taxon>Pseudomonadota</taxon>
        <taxon>Gammaproteobacteria</taxon>
        <taxon>Cellvibrionales</taxon>
        <taxon>Microbulbiferaceae</taxon>
        <taxon>Microbulbifer</taxon>
    </lineage>
</organism>
<dbReference type="RefSeq" id="WP_371844399.1">
    <property type="nucleotide sequence ID" value="NZ_JBGMEL010000017.1"/>
</dbReference>
<keyword evidence="2" id="KW-1185">Reference proteome</keyword>
<name>A0ABV4NRG0_9GAMM</name>
<dbReference type="Proteomes" id="UP001569414">
    <property type="component" value="Unassembled WGS sequence"/>
</dbReference>
<proteinExistence type="predicted"/>
<accession>A0ABV4NRG0</accession>
<protein>
    <submittedName>
        <fullName evidence="1">Uncharacterized protein</fullName>
    </submittedName>
</protein>
<evidence type="ECO:0000313" key="1">
    <source>
        <dbReference type="EMBL" id="MFA0791977.1"/>
    </source>
</evidence>
<comment type="caution">
    <text evidence="1">The sequence shown here is derived from an EMBL/GenBank/DDBJ whole genome shotgun (WGS) entry which is preliminary data.</text>
</comment>